<name>A0A448WKY5_9PLAT</name>
<feature type="signal peptide" evidence="1">
    <location>
        <begin position="1"/>
        <end position="15"/>
    </location>
</feature>
<dbReference type="AlphaFoldDB" id="A0A448WKY5"/>
<gene>
    <name evidence="2" type="ORF">PXEA_LOCUS7755</name>
</gene>
<accession>A0A448WKY5</accession>
<keyword evidence="3" id="KW-1185">Reference proteome</keyword>
<dbReference type="EMBL" id="CAAALY010020744">
    <property type="protein sequence ID" value="VEL14315.1"/>
    <property type="molecule type" value="Genomic_DNA"/>
</dbReference>
<feature type="chain" id="PRO_5019158923" evidence="1">
    <location>
        <begin position="16"/>
        <end position="69"/>
    </location>
</feature>
<keyword evidence="1" id="KW-0732">Signal</keyword>
<evidence type="ECO:0000313" key="2">
    <source>
        <dbReference type="EMBL" id="VEL14315.1"/>
    </source>
</evidence>
<reference evidence="2" key="1">
    <citation type="submission" date="2018-11" db="EMBL/GenBank/DDBJ databases">
        <authorList>
            <consortium name="Pathogen Informatics"/>
        </authorList>
    </citation>
    <scope>NUCLEOTIDE SEQUENCE</scope>
</reference>
<sequence>MCVLLQALFLKAIEAHTLPPHRAERLGSDCHACRSQALPSRVVSLIKPMLPEQTVDANLWSHAKSHVDF</sequence>
<proteinExistence type="predicted"/>
<evidence type="ECO:0000256" key="1">
    <source>
        <dbReference type="SAM" id="SignalP"/>
    </source>
</evidence>
<protein>
    <submittedName>
        <fullName evidence="2">Uncharacterized protein</fullName>
    </submittedName>
</protein>
<dbReference type="Proteomes" id="UP000784294">
    <property type="component" value="Unassembled WGS sequence"/>
</dbReference>
<evidence type="ECO:0000313" key="3">
    <source>
        <dbReference type="Proteomes" id="UP000784294"/>
    </source>
</evidence>
<organism evidence="2 3">
    <name type="scientific">Protopolystoma xenopodis</name>
    <dbReference type="NCBI Taxonomy" id="117903"/>
    <lineage>
        <taxon>Eukaryota</taxon>
        <taxon>Metazoa</taxon>
        <taxon>Spiralia</taxon>
        <taxon>Lophotrochozoa</taxon>
        <taxon>Platyhelminthes</taxon>
        <taxon>Monogenea</taxon>
        <taxon>Polyopisthocotylea</taxon>
        <taxon>Polystomatidea</taxon>
        <taxon>Polystomatidae</taxon>
        <taxon>Protopolystoma</taxon>
    </lineage>
</organism>
<comment type="caution">
    <text evidence="2">The sequence shown here is derived from an EMBL/GenBank/DDBJ whole genome shotgun (WGS) entry which is preliminary data.</text>
</comment>